<dbReference type="WBParaSite" id="GPUH_0001519201-mRNA-1">
    <property type="protein sequence ID" value="GPUH_0001519201-mRNA-1"/>
    <property type="gene ID" value="GPUH_0001519201"/>
</dbReference>
<organism evidence="4">
    <name type="scientific">Gongylonema pulchrum</name>
    <dbReference type="NCBI Taxonomy" id="637853"/>
    <lineage>
        <taxon>Eukaryota</taxon>
        <taxon>Metazoa</taxon>
        <taxon>Ecdysozoa</taxon>
        <taxon>Nematoda</taxon>
        <taxon>Chromadorea</taxon>
        <taxon>Rhabditida</taxon>
        <taxon>Spirurina</taxon>
        <taxon>Spiruromorpha</taxon>
        <taxon>Spiruroidea</taxon>
        <taxon>Gongylonematidae</taxon>
        <taxon>Gongylonema</taxon>
    </lineage>
</organism>
<feature type="domain" description="Pellino FHA" evidence="1">
    <location>
        <begin position="153"/>
        <end position="264"/>
    </location>
</feature>
<dbReference type="Proteomes" id="UP000271098">
    <property type="component" value="Unassembled WGS sequence"/>
</dbReference>
<dbReference type="AlphaFoldDB" id="A0A183E2I1"/>
<reference evidence="4" key="1">
    <citation type="submission" date="2016-06" db="UniProtKB">
        <authorList>
            <consortium name="WormBaseParasite"/>
        </authorList>
    </citation>
    <scope>IDENTIFICATION</scope>
</reference>
<name>A0A183E2I1_9BILA</name>
<accession>A0A183E2I1</accession>
<evidence type="ECO:0000259" key="1">
    <source>
        <dbReference type="Pfam" id="PF04710"/>
    </source>
</evidence>
<protein>
    <submittedName>
        <fullName evidence="4">Tub domain-containing protein</fullName>
    </submittedName>
</protein>
<dbReference type="EMBL" id="UYRT01082112">
    <property type="protein sequence ID" value="VDN25502.1"/>
    <property type="molecule type" value="Genomic_DNA"/>
</dbReference>
<keyword evidence="3" id="KW-1185">Reference proteome</keyword>
<evidence type="ECO:0000313" key="3">
    <source>
        <dbReference type="Proteomes" id="UP000271098"/>
    </source>
</evidence>
<dbReference type="InterPro" id="IPR048334">
    <property type="entry name" value="Pellino_FHA"/>
</dbReference>
<dbReference type="GO" id="GO:0008592">
    <property type="term" value="P:regulation of Toll signaling pathway"/>
    <property type="evidence" value="ECO:0007669"/>
    <property type="project" value="InterPro"/>
</dbReference>
<dbReference type="GO" id="GO:0000209">
    <property type="term" value="P:protein polyubiquitination"/>
    <property type="evidence" value="ECO:0007669"/>
    <property type="project" value="InterPro"/>
</dbReference>
<gene>
    <name evidence="2" type="ORF">GPUH_LOCUS15172</name>
</gene>
<reference evidence="2 3" key="2">
    <citation type="submission" date="2018-11" db="EMBL/GenBank/DDBJ databases">
        <authorList>
            <consortium name="Pathogen Informatics"/>
        </authorList>
    </citation>
    <scope>NUCLEOTIDE SEQUENCE [LARGE SCALE GENOMIC DNA]</scope>
</reference>
<dbReference type="InterPro" id="IPR006800">
    <property type="entry name" value="Pellino_fam"/>
</dbReference>
<evidence type="ECO:0000313" key="2">
    <source>
        <dbReference type="EMBL" id="VDN25502.1"/>
    </source>
</evidence>
<dbReference type="OrthoDB" id="8801906at2759"/>
<dbReference type="GO" id="GO:0061630">
    <property type="term" value="F:ubiquitin protein ligase activity"/>
    <property type="evidence" value="ECO:0007669"/>
    <property type="project" value="InterPro"/>
</dbReference>
<dbReference type="Pfam" id="PF04710">
    <property type="entry name" value="Pellino_FHA"/>
    <property type="match status" value="2"/>
</dbReference>
<dbReference type="PANTHER" id="PTHR12098:SF2">
    <property type="entry name" value="PROTEIN PELLINO"/>
    <property type="match status" value="1"/>
</dbReference>
<feature type="domain" description="Pellino FHA" evidence="1">
    <location>
        <begin position="47"/>
        <end position="110"/>
    </location>
</feature>
<dbReference type="PANTHER" id="PTHR12098">
    <property type="entry name" value="E3 UBIQUITIN-PROTEIN LIGASE PELLINO-RELATED"/>
    <property type="match status" value="1"/>
</dbReference>
<proteinExistence type="predicted"/>
<sequence length="288" mass="33053">MARPEQDSITSFDNYTLKNFACNEKNNDNDGDDDDDENDDIGTPLDDQCIYGKLILLGYNGTLESSNSYPNGRKHRSKMLLRKRLMGNGIKKARSSLVNVPPSQSQVRCTSSKFVIRVSSFFFLFLKNVQILEFWNRRWDFFDRIAIRFFVRYNGTLESSNSYPNGRKHRSKMLLRKRLMGNGIKKARSSLVNVPPSQSQVRCTSSKFVIRAVRDTSRHVVSFSYNRNHTVLVEYAPDPSKDMFQVGRSSEDQIDFTIVDTWLAAFADVSFPAGHTSFFLQLSHNIDL</sequence>
<evidence type="ECO:0000313" key="4">
    <source>
        <dbReference type="WBParaSite" id="GPUH_0001519201-mRNA-1"/>
    </source>
</evidence>